<gene>
    <name evidence="3" type="ORF">ACFQ3Q_05560</name>
</gene>
<dbReference type="InterPro" id="IPR016047">
    <property type="entry name" value="M23ase_b-sheet_dom"/>
</dbReference>
<dbReference type="Proteomes" id="UP001597131">
    <property type="component" value="Unassembled WGS sequence"/>
</dbReference>
<evidence type="ECO:0000256" key="1">
    <source>
        <dbReference type="ARBA" id="ARBA00022729"/>
    </source>
</evidence>
<sequence>MSKDFPRFITELTPRFTAVIDAEFSEEDYIAIDLSAENSALSLVDITSASSFGGFINEYLRRSGKKVAYGGYKEIRKLYQRSGLFSEPGEKDLERNVHIGMDFWADAGTAVLAALDGKIHSFKDNASFGDYGPTIILEHEYHEHTFYTLYGHLSRKSLENLKYGDEVKSGQKIGALGTAEENGDYAPHLHFQVIEDLQEQAGDFPGVTSVNELDFYLRNCPDPNLLLKIRRVEG</sequence>
<reference evidence="4" key="1">
    <citation type="journal article" date="2019" name="Int. J. Syst. Evol. Microbiol.">
        <title>The Global Catalogue of Microorganisms (GCM) 10K type strain sequencing project: providing services to taxonomists for standard genome sequencing and annotation.</title>
        <authorList>
            <consortium name="The Broad Institute Genomics Platform"/>
            <consortium name="The Broad Institute Genome Sequencing Center for Infectious Disease"/>
            <person name="Wu L."/>
            <person name="Ma J."/>
        </authorList>
    </citation>
    <scope>NUCLEOTIDE SEQUENCE [LARGE SCALE GENOMIC DNA]</scope>
    <source>
        <strain evidence="4">CCUG 64793</strain>
    </source>
</reference>
<dbReference type="Gene3D" id="2.70.70.10">
    <property type="entry name" value="Glucose Permease (Domain IIA)"/>
    <property type="match status" value="1"/>
</dbReference>
<dbReference type="RefSeq" id="WP_380743752.1">
    <property type="nucleotide sequence ID" value="NZ_JBHTLI010000001.1"/>
</dbReference>
<comment type="caution">
    <text evidence="3">The sequence shown here is derived from an EMBL/GenBank/DDBJ whole genome shotgun (WGS) entry which is preliminary data.</text>
</comment>
<dbReference type="Pfam" id="PF01551">
    <property type="entry name" value="Peptidase_M23"/>
    <property type="match status" value="1"/>
</dbReference>
<evidence type="ECO:0000313" key="4">
    <source>
        <dbReference type="Proteomes" id="UP001597131"/>
    </source>
</evidence>
<dbReference type="PANTHER" id="PTHR21666">
    <property type="entry name" value="PEPTIDASE-RELATED"/>
    <property type="match status" value="1"/>
</dbReference>
<protein>
    <submittedName>
        <fullName evidence="3">Peptidoglycan DD-metalloendopeptidase family protein</fullName>
    </submittedName>
</protein>
<keyword evidence="4" id="KW-1185">Reference proteome</keyword>
<name>A0ABW3NNC5_9FLAO</name>
<dbReference type="SUPFAM" id="SSF51261">
    <property type="entry name" value="Duplicated hybrid motif"/>
    <property type="match status" value="1"/>
</dbReference>
<organism evidence="3 4">
    <name type="scientific">Salegentibacter chungangensis</name>
    <dbReference type="NCBI Taxonomy" id="1335724"/>
    <lineage>
        <taxon>Bacteria</taxon>
        <taxon>Pseudomonadati</taxon>
        <taxon>Bacteroidota</taxon>
        <taxon>Flavobacteriia</taxon>
        <taxon>Flavobacteriales</taxon>
        <taxon>Flavobacteriaceae</taxon>
        <taxon>Salegentibacter</taxon>
    </lineage>
</organism>
<dbReference type="PANTHER" id="PTHR21666:SF289">
    <property type="entry name" value="L-ALA--D-GLU ENDOPEPTIDASE"/>
    <property type="match status" value="1"/>
</dbReference>
<evidence type="ECO:0000259" key="2">
    <source>
        <dbReference type="Pfam" id="PF01551"/>
    </source>
</evidence>
<feature type="domain" description="M23ase beta-sheet core" evidence="2">
    <location>
        <begin position="97"/>
        <end position="196"/>
    </location>
</feature>
<evidence type="ECO:0000313" key="3">
    <source>
        <dbReference type="EMBL" id="MFD1095208.1"/>
    </source>
</evidence>
<proteinExistence type="predicted"/>
<accession>A0ABW3NNC5</accession>
<keyword evidence="1" id="KW-0732">Signal</keyword>
<dbReference type="EMBL" id="JBHTLI010000001">
    <property type="protein sequence ID" value="MFD1095208.1"/>
    <property type="molecule type" value="Genomic_DNA"/>
</dbReference>
<dbReference type="InterPro" id="IPR050570">
    <property type="entry name" value="Cell_wall_metabolism_enzyme"/>
</dbReference>
<dbReference type="CDD" id="cd12797">
    <property type="entry name" value="M23_peptidase"/>
    <property type="match status" value="1"/>
</dbReference>
<dbReference type="InterPro" id="IPR011055">
    <property type="entry name" value="Dup_hybrid_motif"/>
</dbReference>